<keyword evidence="3" id="KW-1185">Reference proteome</keyword>
<proteinExistence type="predicted"/>
<evidence type="ECO:0000313" key="3">
    <source>
        <dbReference type="Proteomes" id="UP000265520"/>
    </source>
</evidence>
<protein>
    <submittedName>
        <fullName evidence="2">Uncharacterized protein</fullName>
    </submittedName>
</protein>
<feature type="region of interest" description="Disordered" evidence="1">
    <location>
        <begin position="1"/>
        <end position="21"/>
    </location>
</feature>
<organism evidence="2 3">
    <name type="scientific">Trifolium medium</name>
    <dbReference type="NCBI Taxonomy" id="97028"/>
    <lineage>
        <taxon>Eukaryota</taxon>
        <taxon>Viridiplantae</taxon>
        <taxon>Streptophyta</taxon>
        <taxon>Embryophyta</taxon>
        <taxon>Tracheophyta</taxon>
        <taxon>Spermatophyta</taxon>
        <taxon>Magnoliopsida</taxon>
        <taxon>eudicotyledons</taxon>
        <taxon>Gunneridae</taxon>
        <taxon>Pentapetalae</taxon>
        <taxon>rosids</taxon>
        <taxon>fabids</taxon>
        <taxon>Fabales</taxon>
        <taxon>Fabaceae</taxon>
        <taxon>Papilionoideae</taxon>
        <taxon>50 kb inversion clade</taxon>
        <taxon>NPAAA clade</taxon>
        <taxon>Hologalegina</taxon>
        <taxon>IRL clade</taxon>
        <taxon>Trifolieae</taxon>
        <taxon>Trifolium</taxon>
    </lineage>
</organism>
<reference evidence="2 3" key="1">
    <citation type="journal article" date="2018" name="Front. Plant Sci.">
        <title>Red Clover (Trifolium pratense) and Zigzag Clover (T. medium) - A Picture of Genomic Similarities and Differences.</title>
        <authorList>
            <person name="Dluhosova J."/>
            <person name="Istvanek J."/>
            <person name="Nedelnik J."/>
            <person name="Repkova J."/>
        </authorList>
    </citation>
    <scope>NUCLEOTIDE SEQUENCE [LARGE SCALE GENOMIC DNA]</scope>
    <source>
        <strain evidence="3">cv. 10/8</strain>
        <tissue evidence="2">Leaf</tissue>
    </source>
</reference>
<evidence type="ECO:0000256" key="1">
    <source>
        <dbReference type="SAM" id="MobiDB-lite"/>
    </source>
</evidence>
<feature type="region of interest" description="Disordered" evidence="1">
    <location>
        <begin position="39"/>
        <end position="58"/>
    </location>
</feature>
<dbReference type="Proteomes" id="UP000265520">
    <property type="component" value="Unassembled WGS sequence"/>
</dbReference>
<dbReference type="AlphaFoldDB" id="A0A392UG06"/>
<dbReference type="EMBL" id="LXQA010794567">
    <property type="protein sequence ID" value="MCI71346.1"/>
    <property type="molecule type" value="Genomic_DNA"/>
</dbReference>
<evidence type="ECO:0000313" key="2">
    <source>
        <dbReference type="EMBL" id="MCI71346.1"/>
    </source>
</evidence>
<comment type="caution">
    <text evidence="2">The sequence shown here is derived from an EMBL/GenBank/DDBJ whole genome shotgun (WGS) entry which is preliminary data.</text>
</comment>
<accession>A0A392UG06</accession>
<sequence length="58" mass="6419">SRQGDSTHPQEMRYPSERQYTPLNRAKVHVLGEILQAGLAHLPPPRIKNSSMGPDANA</sequence>
<name>A0A392UG06_9FABA</name>
<feature type="non-terminal residue" evidence="2">
    <location>
        <position position="1"/>
    </location>
</feature>